<dbReference type="InterPro" id="IPR000477">
    <property type="entry name" value="RT_dom"/>
</dbReference>
<evidence type="ECO:0000259" key="3">
    <source>
        <dbReference type="PROSITE" id="PS50879"/>
    </source>
</evidence>
<dbReference type="InterPro" id="IPR043502">
    <property type="entry name" value="DNA/RNA_pol_sf"/>
</dbReference>
<organism evidence="4 5">
    <name type="scientific">Aduncisulcus paluster</name>
    <dbReference type="NCBI Taxonomy" id="2918883"/>
    <lineage>
        <taxon>Eukaryota</taxon>
        <taxon>Metamonada</taxon>
        <taxon>Carpediemonas-like organisms</taxon>
        <taxon>Aduncisulcus</taxon>
    </lineage>
</organism>
<dbReference type="Proteomes" id="UP001057375">
    <property type="component" value="Unassembled WGS sequence"/>
</dbReference>
<evidence type="ECO:0000256" key="1">
    <source>
        <dbReference type="ARBA" id="ARBA00023268"/>
    </source>
</evidence>
<sequence>LHSSRPKKVAAQAKGLSKEELGQQIEAALNSKHNYCYPLILKIHCRYAHVFDLSELPPARYKPFKVILQDGAEVKKSSLRQIPWTKGPLLEEELSKLKKMGTIIEIKHETRYVSAIVLAPKGDGIRLCVDYRPLNAATVTLHRAVARVDEVVRMLHGKKLFIILDLKSGYHQVLVEEESRELTTFITKFGTFQYVRMPFGLKNAPAYFTMMLEDILVGLVRVSCLIYIDDIIVFGENLPELISNYVKVLDRLSKANMKVNVLKMQLVCEEVKYLGYMISGKGIAASEEKIEQLDKLHVITNKSELKSLLGLAAYLSPFIPCYAARTKCLSCLLKDKVPFEWGTEQQEAVDGIIETLKIRTRLAQPDPEAEFHLYTDASCVGVGGVLFQKKGDKEEILEIVSKTLSEVETRWPIMELEA</sequence>
<dbReference type="InterPro" id="IPR041577">
    <property type="entry name" value="RT_RNaseH_2"/>
</dbReference>
<comment type="caution">
    <text evidence="4">The sequence shown here is derived from an EMBL/GenBank/DDBJ whole genome shotgun (WGS) entry which is preliminary data.</text>
</comment>
<keyword evidence="5" id="KW-1185">Reference proteome</keyword>
<evidence type="ECO:0008006" key="6">
    <source>
        <dbReference type="Google" id="ProtNLM"/>
    </source>
</evidence>
<proteinExistence type="predicted"/>
<feature type="domain" description="Reverse transcriptase" evidence="2">
    <location>
        <begin position="100"/>
        <end position="278"/>
    </location>
</feature>
<reference evidence="4" key="1">
    <citation type="submission" date="2022-03" db="EMBL/GenBank/DDBJ databases">
        <title>Draft genome sequence of Aduncisulcus paluster, a free-living microaerophilic Fornicata.</title>
        <authorList>
            <person name="Yuyama I."/>
            <person name="Kume K."/>
            <person name="Tamura T."/>
            <person name="Inagaki Y."/>
            <person name="Hashimoto T."/>
        </authorList>
    </citation>
    <scope>NUCLEOTIDE SEQUENCE</scope>
    <source>
        <strain evidence="4">NY0171</strain>
    </source>
</reference>
<dbReference type="Pfam" id="PF17919">
    <property type="entry name" value="RT_RNaseH_2"/>
    <property type="match status" value="1"/>
</dbReference>
<feature type="non-terminal residue" evidence="4">
    <location>
        <position position="1"/>
    </location>
</feature>
<gene>
    <name evidence="4" type="ORF">ADUPG1_007429</name>
</gene>
<feature type="domain" description="RNase H type-1" evidence="3">
    <location>
        <begin position="367"/>
        <end position="418"/>
    </location>
</feature>
<protein>
    <recommendedName>
        <fullName evidence="6">Reverse transcriptase domain-containing protein</fullName>
    </recommendedName>
</protein>
<dbReference type="PANTHER" id="PTHR37984:SF5">
    <property type="entry name" value="PROTEIN NYNRIN-LIKE"/>
    <property type="match status" value="1"/>
</dbReference>
<accession>A0ABQ5KQ27</accession>
<dbReference type="PANTHER" id="PTHR37984">
    <property type="entry name" value="PROTEIN CBG26694"/>
    <property type="match status" value="1"/>
</dbReference>
<name>A0ABQ5KQ27_9EUKA</name>
<dbReference type="CDD" id="cd01647">
    <property type="entry name" value="RT_LTR"/>
    <property type="match status" value="1"/>
</dbReference>
<evidence type="ECO:0000313" key="5">
    <source>
        <dbReference type="Proteomes" id="UP001057375"/>
    </source>
</evidence>
<dbReference type="InterPro" id="IPR002156">
    <property type="entry name" value="RNaseH_domain"/>
</dbReference>
<dbReference type="PROSITE" id="PS50879">
    <property type="entry name" value="RNASE_H_1"/>
    <property type="match status" value="1"/>
</dbReference>
<dbReference type="EMBL" id="BQXS01010319">
    <property type="protein sequence ID" value="GKT33564.1"/>
    <property type="molecule type" value="Genomic_DNA"/>
</dbReference>
<dbReference type="Gene3D" id="3.30.70.270">
    <property type="match status" value="2"/>
</dbReference>
<dbReference type="PROSITE" id="PS50878">
    <property type="entry name" value="RT_POL"/>
    <property type="match status" value="1"/>
</dbReference>
<dbReference type="InterPro" id="IPR050951">
    <property type="entry name" value="Retrovirus_Pol_polyprotein"/>
</dbReference>
<dbReference type="SUPFAM" id="SSF56672">
    <property type="entry name" value="DNA/RNA polymerases"/>
    <property type="match status" value="1"/>
</dbReference>
<dbReference type="Pfam" id="PF00078">
    <property type="entry name" value="RVT_1"/>
    <property type="match status" value="1"/>
</dbReference>
<evidence type="ECO:0000259" key="2">
    <source>
        <dbReference type="PROSITE" id="PS50878"/>
    </source>
</evidence>
<keyword evidence="1" id="KW-0511">Multifunctional enzyme</keyword>
<dbReference type="InterPro" id="IPR043128">
    <property type="entry name" value="Rev_trsase/Diguanyl_cyclase"/>
</dbReference>
<dbReference type="Gene3D" id="3.10.10.10">
    <property type="entry name" value="HIV Type 1 Reverse Transcriptase, subunit A, domain 1"/>
    <property type="match status" value="1"/>
</dbReference>
<evidence type="ECO:0000313" key="4">
    <source>
        <dbReference type="EMBL" id="GKT33564.1"/>
    </source>
</evidence>